<evidence type="ECO:0000256" key="9">
    <source>
        <dbReference type="ARBA" id="ARBA00023002"/>
    </source>
</evidence>
<dbReference type="SUPFAM" id="SSF48264">
    <property type="entry name" value="Cytochrome P450"/>
    <property type="match status" value="1"/>
</dbReference>
<dbReference type="EMBL" id="ML179370">
    <property type="protein sequence ID" value="THU89354.1"/>
    <property type="molecule type" value="Genomic_DNA"/>
</dbReference>
<sequence length="499" mass="56740">MYYTLPTLGQVLVPVSVYVVAVVVYRLLFHPLRRFPGPWLAAATDYYAEYYDLLKRGQFLFQIQKLHLKYGPVVRVGPDTLHFSEPQAFTDIYTPGSTFVKSGELYAAFNLSQESSLCFKNPHDVRTRRAMLSPLFSRRAVLKLRHVVLGKMDRLVLHLKNYPRGGPVDLHSAFRSLTMEIITGYCFATSYNCLEHPTFRHPFVVVFEQLVNNIWINKYFTTLSSLSMATPIWIAKLIYPGILELLHVKKDIENRIERYLEDESSLQAVEHETIFHHLILPETRDGSIDRSLRPSKESLIDEAFVLLGAGSDTVANGSSTGTFYALNNSAIADRLKEELRQAWPDEDVAPDLTVLEQLPYLTAFIKESLRFSHGVVTPLARVVGPTDAKIGGIVVPAGTTVGMSVTFLHKNPDIFKDPETFSPERWLGPESKELESYLLPFSKGPRMWFGVIIISLAWCELKLDMKLHDITLEEFKDFRELFVPVWGDKRLKVTVGQKA</sequence>
<gene>
    <name evidence="15" type="ORF">K435DRAFT_821425</name>
</gene>
<keyword evidence="8 14" id="KW-1133">Transmembrane helix</keyword>
<evidence type="ECO:0000256" key="3">
    <source>
        <dbReference type="ARBA" id="ARBA00004721"/>
    </source>
</evidence>
<evidence type="ECO:0000256" key="5">
    <source>
        <dbReference type="ARBA" id="ARBA00022617"/>
    </source>
</evidence>
<dbReference type="GO" id="GO:0004497">
    <property type="term" value="F:monooxygenase activity"/>
    <property type="evidence" value="ECO:0007669"/>
    <property type="project" value="UniProtKB-KW"/>
</dbReference>
<dbReference type="PRINTS" id="PR00465">
    <property type="entry name" value="EP450IV"/>
</dbReference>
<evidence type="ECO:0000256" key="13">
    <source>
        <dbReference type="SAM" id="Coils"/>
    </source>
</evidence>
<dbReference type="Proteomes" id="UP000297245">
    <property type="component" value="Unassembled WGS sequence"/>
</dbReference>
<comment type="subcellular location">
    <subcellularLocation>
        <location evidence="2">Membrane</location>
    </subcellularLocation>
</comment>
<keyword evidence="5" id="KW-0349">Heme</keyword>
<comment type="cofactor">
    <cofactor evidence="1">
        <name>heme</name>
        <dbReference type="ChEBI" id="CHEBI:30413"/>
    </cofactor>
</comment>
<organism evidence="15 16">
    <name type="scientific">Dendrothele bispora (strain CBS 962.96)</name>
    <dbReference type="NCBI Taxonomy" id="1314807"/>
    <lineage>
        <taxon>Eukaryota</taxon>
        <taxon>Fungi</taxon>
        <taxon>Dikarya</taxon>
        <taxon>Basidiomycota</taxon>
        <taxon>Agaricomycotina</taxon>
        <taxon>Agaricomycetes</taxon>
        <taxon>Agaricomycetidae</taxon>
        <taxon>Agaricales</taxon>
        <taxon>Agaricales incertae sedis</taxon>
        <taxon>Dendrothele</taxon>
    </lineage>
</organism>
<evidence type="ECO:0000256" key="7">
    <source>
        <dbReference type="ARBA" id="ARBA00022723"/>
    </source>
</evidence>
<evidence type="ECO:0000313" key="16">
    <source>
        <dbReference type="Proteomes" id="UP000297245"/>
    </source>
</evidence>
<evidence type="ECO:0000256" key="8">
    <source>
        <dbReference type="ARBA" id="ARBA00022989"/>
    </source>
</evidence>
<comment type="similarity">
    <text evidence="4">Belongs to the cytochrome P450 family.</text>
</comment>
<protein>
    <submittedName>
        <fullName evidence="15">Cytochrome P450</fullName>
    </submittedName>
</protein>
<evidence type="ECO:0000256" key="2">
    <source>
        <dbReference type="ARBA" id="ARBA00004370"/>
    </source>
</evidence>
<reference evidence="15 16" key="1">
    <citation type="journal article" date="2019" name="Nat. Ecol. Evol.">
        <title>Megaphylogeny resolves global patterns of mushroom evolution.</title>
        <authorList>
            <person name="Varga T."/>
            <person name="Krizsan K."/>
            <person name="Foldi C."/>
            <person name="Dima B."/>
            <person name="Sanchez-Garcia M."/>
            <person name="Sanchez-Ramirez S."/>
            <person name="Szollosi G.J."/>
            <person name="Szarkandi J.G."/>
            <person name="Papp V."/>
            <person name="Albert L."/>
            <person name="Andreopoulos W."/>
            <person name="Angelini C."/>
            <person name="Antonin V."/>
            <person name="Barry K.W."/>
            <person name="Bougher N.L."/>
            <person name="Buchanan P."/>
            <person name="Buyck B."/>
            <person name="Bense V."/>
            <person name="Catcheside P."/>
            <person name="Chovatia M."/>
            <person name="Cooper J."/>
            <person name="Damon W."/>
            <person name="Desjardin D."/>
            <person name="Finy P."/>
            <person name="Geml J."/>
            <person name="Haridas S."/>
            <person name="Hughes K."/>
            <person name="Justo A."/>
            <person name="Karasinski D."/>
            <person name="Kautmanova I."/>
            <person name="Kiss B."/>
            <person name="Kocsube S."/>
            <person name="Kotiranta H."/>
            <person name="LaButti K.M."/>
            <person name="Lechner B.E."/>
            <person name="Liimatainen K."/>
            <person name="Lipzen A."/>
            <person name="Lukacs Z."/>
            <person name="Mihaltcheva S."/>
            <person name="Morgado L.N."/>
            <person name="Niskanen T."/>
            <person name="Noordeloos M.E."/>
            <person name="Ohm R.A."/>
            <person name="Ortiz-Santana B."/>
            <person name="Ovrebo C."/>
            <person name="Racz N."/>
            <person name="Riley R."/>
            <person name="Savchenko A."/>
            <person name="Shiryaev A."/>
            <person name="Soop K."/>
            <person name="Spirin V."/>
            <person name="Szebenyi C."/>
            <person name="Tomsovsky M."/>
            <person name="Tulloss R.E."/>
            <person name="Uehling J."/>
            <person name="Grigoriev I.V."/>
            <person name="Vagvolgyi C."/>
            <person name="Papp T."/>
            <person name="Martin F.M."/>
            <person name="Miettinen O."/>
            <person name="Hibbett D.S."/>
            <person name="Nagy L.G."/>
        </authorList>
    </citation>
    <scope>NUCLEOTIDE SEQUENCE [LARGE SCALE GENOMIC DNA]</scope>
    <source>
        <strain evidence="15 16">CBS 962.96</strain>
    </source>
</reference>
<keyword evidence="7" id="KW-0479">Metal-binding</keyword>
<feature type="coiled-coil region" evidence="13">
    <location>
        <begin position="242"/>
        <end position="269"/>
    </location>
</feature>
<evidence type="ECO:0000313" key="15">
    <source>
        <dbReference type="EMBL" id="THU89354.1"/>
    </source>
</evidence>
<feature type="transmembrane region" description="Helical" evidence="14">
    <location>
        <begin position="12"/>
        <end position="29"/>
    </location>
</feature>
<dbReference type="GO" id="GO:0016705">
    <property type="term" value="F:oxidoreductase activity, acting on paired donors, with incorporation or reduction of molecular oxygen"/>
    <property type="evidence" value="ECO:0007669"/>
    <property type="project" value="InterPro"/>
</dbReference>
<evidence type="ECO:0000256" key="10">
    <source>
        <dbReference type="ARBA" id="ARBA00023004"/>
    </source>
</evidence>
<dbReference type="Gene3D" id="1.10.630.10">
    <property type="entry name" value="Cytochrome P450"/>
    <property type="match status" value="1"/>
</dbReference>
<evidence type="ECO:0000256" key="6">
    <source>
        <dbReference type="ARBA" id="ARBA00022692"/>
    </source>
</evidence>
<proteinExistence type="inferred from homology"/>
<dbReference type="GO" id="GO:0005506">
    <property type="term" value="F:iron ion binding"/>
    <property type="evidence" value="ECO:0007669"/>
    <property type="project" value="InterPro"/>
</dbReference>
<dbReference type="InterPro" id="IPR001128">
    <property type="entry name" value="Cyt_P450"/>
</dbReference>
<dbReference type="PANTHER" id="PTHR24305">
    <property type="entry name" value="CYTOCHROME P450"/>
    <property type="match status" value="1"/>
</dbReference>
<dbReference type="GO" id="GO:0016020">
    <property type="term" value="C:membrane"/>
    <property type="evidence" value="ECO:0007669"/>
    <property type="project" value="UniProtKB-SubCell"/>
</dbReference>
<dbReference type="InterPro" id="IPR002403">
    <property type="entry name" value="Cyt_P450_E_grp-IV"/>
</dbReference>
<name>A0A4S8LJS5_DENBC</name>
<dbReference type="PANTHER" id="PTHR24305:SF166">
    <property type="entry name" value="CYTOCHROME P450 12A4, MITOCHONDRIAL-RELATED"/>
    <property type="match status" value="1"/>
</dbReference>
<evidence type="ECO:0000256" key="4">
    <source>
        <dbReference type="ARBA" id="ARBA00010617"/>
    </source>
</evidence>
<dbReference type="OrthoDB" id="1470350at2759"/>
<dbReference type="GO" id="GO:0020037">
    <property type="term" value="F:heme binding"/>
    <property type="evidence" value="ECO:0007669"/>
    <property type="project" value="InterPro"/>
</dbReference>
<dbReference type="CDD" id="cd11062">
    <property type="entry name" value="CYP58-like"/>
    <property type="match status" value="1"/>
</dbReference>
<keyword evidence="16" id="KW-1185">Reference proteome</keyword>
<dbReference type="AlphaFoldDB" id="A0A4S8LJS5"/>
<evidence type="ECO:0000256" key="11">
    <source>
        <dbReference type="ARBA" id="ARBA00023033"/>
    </source>
</evidence>
<dbReference type="InterPro" id="IPR036396">
    <property type="entry name" value="Cyt_P450_sf"/>
</dbReference>
<evidence type="ECO:0000256" key="1">
    <source>
        <dbReference type="ARBA" id="ARBA00001971"/>
    </source>
</evidence>
<keyword evidence="13" id="KW-0175">Coiled coil</keyword>
<keyword evidence="12 14" id="KW-0472">Membrane</keyword>
<evidence type="ECO:0000256" key="12">
    <source>
        <dbReference type="ARBA" id="ARBA00023136"/>
    </source>
</evidence>
<dbReference type="Pfam" id="PF00067">
    <property type="entry name" value="p450"/>
    <property type="match status" value="1"/>
</dbReference>
<evidence type="ECO:0000256" key="14">
    <source>
        <dbReference type="SAM" id="Phobius"/>
    </source>
</evidence>
<accession>A0A4S8LJS5</accession>
<keyword evidence="6 14" id="KW-0812">Transmembrane</keyword>
<comment type="pathway">
    <text evidence="3">Secondary metabolite biosynthesis; terpenoid biosynthesis.</text>
</comment>
<keyword evidence="9" id="KW-0560">Oxidoreductase</keyword>
<dbReference type="InterPro" id="IPR050121">
    <property type="entry name" value="Cytochrome_P450_monoxygenase"/>
</dbReference>
<keyword evidence="10" id="KW-0408">Iron</keyword>
<keyword evidence="11" id="KW-0503">Monooxygenase</keyword>